<dbReference type="GO" id="GO:0047429">
    <property type="term" value="F:nucleoside triphosphate diphosphatase activity"/>
    <property type="evidence" value="ECO:0007669"/>
    <property type="project" value="InterPro"/>
</dbReference>
<dbReference type="InterPro" id="IPR011551">
    <property type="entry name" value="NTP_PyrPHydrolase_MazG"/>
</dbReference>
<dbReference type="AlphaFoldDB" id="A0AAC9ACR6"/>
<feature type="domain" description="NTP pyrophosphohydrolase MazG-like" evidence="1">
    <location>
        <begin position="35"/>
        <end position="108"/>
    </location>
</feature>
<evidence type="ECO:0000313" key="2">
    <source>
        <dbReference type="EMBL" id="AMJ77469.1"/>
    </source>
</evidence>
<dbReference type="PANTHER" id="PTHR30522">
    <property type="entry name" value="NUCLEOSIDE TRIPHOSPHATE PYROPHOSPHOHYDROLASE"/>
    <property type="match status" value="1"/>
</dbReference>
<dbReference type="GO" id="GO:0006950">
    <property type="term" value="P:response to stress"/>
    <property type="evidence" value="ECO:0007669"/>
    <property type="project" value="UniProtKB-ARBA"/>
</dbReference>
<dbReference type="Proteomes" id="UP000061468">
    <property type="component" value="Chromosome"/>
</dbReference>
<organism evidence="2 3">
    <name type="scientific">Alteromonas mediterranea</name>
    <dbReference type="NCBI Taxonomy" id="314275"/>
    <lineage>
        <taxon>Bacteria</taxon>
        <taxon>Pseudomonadati</taxon>
        <taxon>Pseudomonadota</taxon>
        <taxon>Gammaproteobacteria</taxon>
        <taxon>Alteromonadales</taxon>
        <taxon>Alteromonadaceae</taxon>
        <taxon>Alteromonas/Salinimonas group</taxon>
        <taxon>Alteromonas</taxon>
    </lineage>
</organism>
<keyword evidence="2" id="KW-0378">Hydrolase</keyword>
<dbReference type="InterPro" id="IPR048011">
    <property type="entry name" value="NTP-PPase_MazG-like_C"/>
</dbReference>
<evidence type="ECO:0000259" key="1">
    <source>
        <dbReference type="Pfam" id="PF03819"/>
    </source>
</evidence>
<dbReference type="GO" id="GO:0046076">
    <property type="term" value="P:dTTP catabolic process"/>
    <property type="evidence" value="ECO:0007669"/>
    <property type="project" value="TreeGrafter"/>
</dbReference>
<dbReference type="GO" id="GO:0006203">
    <property type="term" value="P:dGTP catabolic process"/>
    <property type="evidence" value="ECO:0007669"/>
    <property type="project" value="TreeGrafter"/>
</dbReference>
<dbReference type="InterPro" id="IPR004518">
    <property type="entry name" value="MazG-like_dom"/>
</dbReference>
<dbReference type="GO" id="GO:0046052">
    <property type="term" value="P:UTP catabolic process"/>
    <property type="evidence" value="ECO:0007669"/>
    <property type="project" value="TreeGrafter"/>
</dbReference>
<dbReference type="CDD" id="cd11528">
    <property type="entry name" value="NTP-PPase_MazG_Nterm"/>
    <property type="match status" value="1"/>
</dbReference>
<accession>A0AAC9ACR6</accession>
<dbReference type="Gene3D" id="1.10.287.1080">
    <property type="entry name" value="MazG-like"/>
    <property type="match status" value="2"/>
</dbReference>
<dbReference type="NCBIfam" id="NF007113">
    <property type="entry name" value="PRK09562.1"/>
    <property type="match status" value="1"/>
</dbReference>
<reference evidence="2 3" key="1">
    <citation type="submission" date="2015-12" db="EMBL/GenBank/DDBJ databases">
        <title>Intraspecies pangenome expansion in the marine bacterium Alteromonas.</title>
        <authorList>
            <person name="Lopez-Perez M."/>
            <person name="Rodriguez-Valera F."/>
        </authorList>
    </citation>
    <scope>NUCLEOTIDE SEQUENCE [LARGE SCALE GENOMIC DNA]</scope>
    <source>
        <strain evidence="2 3">UM8</strain>
    </source>
</reference>
<dbReference type="SUPFAM" id="SSF101386">
    <property type="entry name" value="all-alpha NTP pyrophosphatases"/>
    <property type="match status" value="2"/>
</dbReference>
<dbReference type="GO" id="GO:0046047">
    <property type="term" value="P:TTP catabolic process"/>
    <property type="evidence" value="ECO:0007669"/>
    <property type="project" value="TreeGrafter"/>
</dbReference>
<dbReference type="GO" id="GO:0046081">
    <property type="term" value="P:dUTP catabolic process"/>
    <property type="evidence" value="ECO:0007669"/>
    <property type="project" value="TreeGrafter"/>
</dbReference>
<dbReference type="NCBIfam" id="TIGR00444">
    <property type="entry name" value="mazG"/>
    <property type="match status" value="1"/>
</dbReference>
<sequence>MQNASKVRLSEMQRLLEIMRQLRDPESGCPWDVKQTMESLTRYTIEEAYEVTDAIANGDMHDIKDELGDLLFQVVFYAQIASESSAFSFDDVAQSISDKLVRRHPHVFGAQSVDDGKGSEKGGEALQRARLSDTALNAQWDAIKAQEKQLKKQRSEQRVQAAETSIFDSVPKGMPAFMYAQKLQKACAKVGFDWADVAPVIDKVREEVEEIQLELDYKQRAETAAEKASQHVNSTSDGEAIHDNQNAIEEEIGDALFAMVNLARHCKVDADTALRNASNKFANRFKGVERLAAKQGETLDALTLDEMEALWQQVKQSSSAK</sequence>
<dbReference type="CDD" id="cd11529">
    <property type="entry name" value="NTP-PPase_MazG_Cterm"/>
    <property type="match status" value="1"/>
</dbReference>
<dbReference type="EMBL" id="CP013928">
    <property type="protein sequence ID" value="AMJ77469.1"/>
    <property type="molecule type" value="Genomic_DNA"/>
</dbReference>
<name>A0AAC9ACR6_9ALTE</name>
<dbReference type="InterPro" id="IPR048015">
    <property type="entry name" value="NTP-PPase_MazG-like_N"/>
</dbReference>
<dbReference type="Pfam" id="PF03819">
    <property type="entry name" value="MazG"/>
    <property type="match status" value="2"/>
</dbReference>
<evidence type="ECO:0000313" key="3">
    <source>
        <dbReference type="Proteomes" id="UP000061468"/>
    </source>
</evidence>
<gene>
    <name evidence="2" type="ORF">AV942_03640</name>
</gene>
<protein>
    <submittedName>
        <fullName evidence="2">Nucleoside triphosphate hydrolase</fullName>
    </submittedName>
</protein>
<feature type="domain" description="NTP pyrophosphohydrolase MazG-like" evidence="1">
    <location>
        <begin position="240"/>
        <end position="286"/>
    </location>
</feature>
<proteinExistence type="predicted"/>
<dbReference type="GO" id="GO:0046061">
    <property type="term" value="P:dATP catabolic process"/>
    <property type="evidence" value="ECO:0007669"/>
    <property type="project" value="TreeGrafter"/>
</dbReference>
<dbReference type="RefSeq" id="WP_015066257.1">
    <property type="nucleotide sequence ID" value="NZ_CAXGIV010000011.1"/>
</dbReference>
<dbReference type="PANTHER" id="PTHR30522:SF0">
    <property type="entry name" value="NUCLEOSIDE TRIPHOSPHATE PYROPHOSPHOHYDROLASE"/>
    <property type="match status" value="1"/>
</dbReference>
<dbReference type="FunFam" id="1.10.287.1080:FF:000001">
    <property type="entry name" value="Nucleoside triphosphate pyrophosphohydrolase"/>
    <property type="match status" value="1"/>
</dbReference>